<dbReference type="EMBL" id="VITK01000010">
    <property type="protein sequence ID" value="TWA92555.1"/>
    <property type="molecule type" value="Genomic_DNA"/>
</dbReference>
<dbReference type="Proteomes" id="UP000319949">
    <property type="component" value="Unassembled WGS sequence"/>
</dbReference>
<organism evidence="1 2">
    <name type="scientific">Bradyrhizobium stylosanthis</name>
    <dbReference type="NCBI Taxonomy" id="1803665"/>
    <lineage>
        <taxon>Bacteria</taxon>
        <taxon>Pseudomonadati</taxon>
        <taxon>Pseudomonadota</taxon>
        <taxon>Alphaproteobacteria</taxon>
        <taxon>Hyphomicrobiales</taxon>
        <taxon>Nitrobacteraceae</taxon>
        <taxon>Bradyrhizobium</taxon>
    </lineage>
</organism>
<keyword evidence="2" id="KW-1185">Reference proteome</keyword>
<protein>
    <submittedName>
        <fullName evidence="1">Uncharacterized protein</fullName>
    </submittedName>
</protein>
<evidence type="ECO:0000313" key="1">
    <source>
        <dbReference type="EMBL" id="TWA92555.1"/>
    </source>
</evidence>
<reference evidence="1 2" key="1">
    <citation type="submission" date="2019-06" db="EMBL/GenBank/DDBJ databases">
        <title>Genomic Encyclopedia of Type Strains, Phase IV (KMG-V): Genome sequencing to study the core and pangenomes of soil and plant-associated prokaryotes.</title>
        <authorList>
            <person name="Whitman W."/>
        </authorList>
    </citation>
    <scope>NUCLEOTIDE SEQUENCE [LARGE SCALE GENOMIC DNA]</scope>
    <source>
        <strain evidence="1 2">BR 510</strain>
    </source>
</reference>
<name>A0A560D622_9BRAD</name>
<proteinExistence type="predicted"/>
<gene>
    <name evidence="1" type="ORF">FBZ96_11025</name>
</gene>
<evidence type="ECO:0000313" key="2">
    <source>
        <dbReference type="Proteomes" id="UP000319949"/>
    </source>
</evidence>
<accession>A0A560D622</accession>
<sequence>MTEEAQLPRPEVQGKAPKCPSCAALPRLAYTMLDPIRGRTVRLYQCLCGERIWEDWFTYVASQGVVRRRADSLGVRMSG</sequence>
<comment type="caution">
    <text evidence="1">The sequence shown here is derived from an EMBL/GenBank/DDBJ whole genome shotgun (WGS) entry which is preliminary data.</text>
</comment>
<dbReference type="AlphaFoldDB" id="A0A560D622"/>